<dbReference type="InterPro" id="IPR008266">
    <property type="entry name" value="Tyr_kinase_AS"/>
</dbReference>
<keyword evidence="2" id="KW-1185">Reference proteome</keyword>
<organism evidence="2 3">
    <name type="scientific">Acrobeloides nanus</name>
    <dbReference type="NCBI Taxonomy" id="290746"/>
    <lineage>
        <taxon>Eukaryota</taxon>
        <taxon>Metazoa</taxon>
        <taxon>Ecdysozoa</taxon>
        <taxon>Nematoda</taxon>
        <taxon>Chromadorea</taxon>
        <taxon>Rhabditida</taxon>
        <taxon>Tylenchina</taxon>
        <taxon>Cephalobomorpha</taxon>
        <taxon>Cephaloboidea</taxon>
        <taxon>Cephalobidae</taxon>
        <taxon>Acrobeloides</taxon>
    </lineage>
</organism>
<dbReference type="Proteomes" id="UP000887540">
    <property type="component" value="Unplaced"/>
</dbReference>
<dbReference type="InterPro" id="IPR001245">
    <property type="entry name" value="Ser-Thr/Tyr_kinase_cat_dom"/>
</dbReference>
<dbReference type="Pfam" id="PF07714">
    <property type="entry name" value="PK_Tyr_Ser-Thr"/>
    <property type="match status" value="1"/>
</dbReference>
<dbReference type="InterPro" id="IPR011009">
    <property type="entry name" value="Kinase-like_dom_sf"/>
</dbReference>
<dbReference type="Gene3D" id="3.30.200.20">
    <property type="entry name" value="Phosphorylase Kinase, domain 1"/>
    <property type="match status" value="1"/>
</dbReference>
<dbReference type="InterPro" id="IPR050122">
    <property type="entry name" value="RTK"/>
</dbReference>
<evidence type="ECO:0000313" key="3">
    <source>
        <dbReference type="WBParaSite" id="ACRNAN_scaffold13373.g25868.t1"/>
    </source>
</evidence>
<dbReference type="GO" id="GO:0005886">
    <property type="term" value="C:plasma membrane"/>
    <property type="evidence" value="ECO:0007669"/>
    <property type="project" value="TreeGrafter"/>
</dbReference>
<evidence type="ECO:0000313" key="2">
    <source>
        <dbReference type="Proteomes" id="UP000887540"/>
    </source>
</evidence>
<feature type="domain" description="Serine-threonine/tyrosine-protein kinase catalytic" evidence="1">
    <location>
        <begin position="71"/>
        <end position="99"/>
    </location>
</feature>
<dbReference type="PROSITE" id="PS00109">
    <property type="entry name" value="PROTEIN_KINASE_TYR"/>
    <property type="match status" value="1"/>
</dbReference>
<dbReference type="GO" id="GO:0043235">
    <property type="term" value="C:receptor complex"/>
    <property type="evidence" value="ECO:0007669"/>
    <property type="project" value="TreeGrafter"/>
</dbReference>
<name>A0A914CS30_9BILA</name>
<dbReference type="PANTHER" id="PTHR24416">
    <property type="entry name" value="TYROSINE-PROTEIN KINASE RECEPTOR"/>
    <property type="match status" value="1"/>
</dbReference>
<dbReference type="AlphaFoldDB" id="A0A914CS30"/>
<accession>A0A914CS30</accession>
<dbReference type="WBParaSite" id="ACRNAN_scaffold13373.g25868.t1">
    <property type="protein sequence ID" value="ACRNAN_scaffold13373.g25868.t1"/>
    <property type="gene ID" value="ACRNAN_scaffold13373.g25868"/>
</dbReference>
<proteinExistence type="predicted"/>
<dbReference type="GO" id="GO:0004714">
    <property type="term" value="F:transmembrane receptor protein tyrosine kinase activity"/>
    <property type="evidence" value="ECO:0007669"/>
    <property type="project" value="TreeGrafter"/>
</dbReference>
<dbReference type="SUPFAM" id="SSF56112">
    <property type="entry name" value="Protein kinase-like (PK-like)"/>
    <property type="match status" value="1"/>
</dbReference>
<protein>
    <submittedName>
        <fullName evidence="3">Serine-threonine/tyrosine-protein kinase catalytic domain-containing protein</fullName>
    </submittedName>
</protein>
<dbReference type="GO" id="GO:0007169">
    <property type="term" value="P:cell surface receptor protein tyrosine kinase signaling pathway"/>
    <property type="evidence" value="ECO:0007669"/>
    <property type="project" value="TreeGrafter"/>
</dbReference>
<sequence>MERDKVVIEYEKKLGAGAFCNVYQGRIIGDAPIKKIYYNLIAVNHFNNCDVAIKMLPSFADDIARSDFNQEYLNSVGCIHRDVAARNVLVNQGNVCKVC</sequence>
<reference evidence="3" key="1">
    <citation type="submission" date="2022-11" db="UniProtKB">
        <authorList>
            <consortium name="WormBaseParasite"/>
        </authorList>
    </citation>
    <scope>IDENTIFICATION</scope>
</reference>
<dbReference type="PANTHER" id="PTHR24416:SF600">
    <property type="entry name" value="PDGF- AND VEGF-RECEPTOR RELATED, ISOFORM J"/>
    <property type="match status" value="1"/>
</dbReference>
<evidence type="ECO:0000259" key="1">
    <source>
        <dbReference type="Pfam" id="PF07714"/>
    </source>
</evidence>